<evidence type="ECO:0000313" key="1">
    <source>
        <dbReference type="EMBL" id="ERL06118.1"/>
    </source>
</evidence>
<dbReference type="EMBL" id="AWEZ01000069">
    <property type="protein sequence ID" value="ERL06118.1"/>
    <property type="molecule type" value="Genomic_DNA"/>
</dbReference>
<comment type="caution">
    <text evidence="1">The sequence shown here is derived from an EMBL/GenBank/DDBJ whole genome shotgun (WGS) entry which is preliminary data.</text>
</comment>
<gene>
    <name evidence="1" type="ORF">HMPREF1316_0683</name>
</gene>
<sequence length="61" mass="6666">MGTRLPREDALARIDAFLSTHTTCALATGDGTFMRCTPQSYDLLDADLRGEGVDVRQHIDA</sequence>
<dbReference type="PATRIC" id="fig|1125712.3.peg.2342"/>
<dbReference type="STRING" id="1125712.HMPREF1316_0683"/>
<name>U2TIT0_9ACTN</name>
<reference evidence="1 2" key="1">
    <citation type="submission" date="2013-08" db="EMBL/GenBank/DDBJ databases">
        <authorList>
            <person name="Durkin A.S."/>
            <person name="Haft D.R."/>
            <person name="McCorrison J."/>
            <person name="Torralba M."/>
            <person name="Gillis M."/>
            <person name="Haft D.H."/>
            <person name="Methe B."/>
            <person name="Sutton G."/>
            <person name="Nelson K.E."/>
        </authorList>
    </citation>
    <scope>NUCLEOTIDE SEQUENCE [LARGE SCALE GENOMIC DNA]</scope>
    <source>
        <strain evidence="1 2">F0195</strain>
    </source>
</reference>
<evidence type="ECO:0000313" key="2">
    <source>
        <dbReference type="Proteomes" id="UP000016638"/>
    </source>
</evidence>
<accession>U2TIT0</accession>
<protein>
    <submittedName>
        <fullName evidence="1">Uncharacterized protein</fullName>
    </submittedName>
</protein>
<organism evidence="1 2">
    <name type="scientific">Olsenella profusa F0195</name>
    <dbReference type="NCBI Taxonomy" id="1125712"/>
    <lineage>
        <taxon>Bacteria</taxon>
        <taxon>Bacillati</taxon>
        <taxon>Actinomycetota</taxon>
        <taxon>Coriobacteriia</taxon>
        <taxon>Coriobacteriales</taxon>
        <taxon>Atopobiaceae</taxon>
        <taxon>Olsenella</taxon>
    </lineage>
</organism>
<proteinExistence type="predicted"/>
<dbReference type="AlphaFoldDB" id="U2TIT0"/>
<dbReference type="Proteomes" id="UP000016638">
    <property type="component" value="Unassembled WGS sequence"/>
</dbReference>
<keyword evidence="2" id="KW-1185">Reference proteome</keyword>